<dbReference type="RefSeq" id="WP_189002814.1">
    <property type="nucleotide sequence ID" value="NZ_BMOD01000007.1"/>
</dbReference>
<dbReference type="PANTHER" id="PTHR30055:SF201">
    <property type="entry name" value="TRANSCRIPTIONAL REGULATORY PROTEIN"/>
    <property type="match status" value="1"/>
</dbReference>
<evidence type="ECO:0000313" key="4">
    <source>
        <dbReference type="EMBL" id="GGJ36156.1"/>
    </source>
</evidence>
<evidence type="ECO:0000256" key="2">
    <source>
        <dbReference type="PROSITE-ProRule" id="PRU00335"/>
    </source>
</evidence>
<evidence type="ECO:0000313" key="5">
    <source>
        <dbReference type="Proteomes" id="UP000632222"/>
    </source>
</evidence>
<dbReference type="InterPro" id="IPR001647">
    <property type="entry name" value="HTH_TetR"/>
</dbReference>
<evidence type="ECO:0000259" key="3">
    <source>
        <dbReference type="PROSITE" id="PS50977"/>
    </source>
</evidence>
<gene>
    <name evidence="4" type="ORF">GCM10008938_22820</name>
</gene>
<keyword evidence="5" id="KW-1185">Reference proteome</keyword>
<reference evidence="5" key="1">
    <citation type="journal article" date="2019" name="Int. J. Syst. Evol. Microbiol.">
        <title>The Global Catalogue of Microorganisms (GCM) 10K type strain sequencing project: providing services to taxonomists for standard genome sequencing and annotation.</title>
        <authorList>
            <consortium name="The Broad Institute Genomics Platform"/>
            <consortium name="The Broad Institute Genome Sequencing Center for Infectious Disease"/>
            <person name="Wu L."/>
            <person name="Ma J."/>
        </authorList>
    </citation>
    <scope>NUCLEOTIDE SEQUENCE [LARGE SCALE GENOMIC DNA]</scope>
    <source>
        <strain evidence="5">JCM 14370</strain>
    </source>
</reference>
<dbReference type="InterPro" id="IPR009057">
    <property type="entry name" value="Homeodomain-like_sf"/>
</dbReference>
<name>A0ABQ2CZF3_9DEIO</name>
<dbReference type="InterPro" id="IPR041674">
    <property type="entry name" value="TetR_C_22"/>
</dbReference>
<dbReference type="PRINTS" id="PR00455">
    <property type="entry name" value="HTHTETR"/>
</dbReference>
<dbReference type="Pfam" id="PF00440">
    <property type="entry name" value="TetR_N"/>
    <property type="match status" value="1"/>
</dbReference>
<dbReference type="PANTHER" id="PTHR30055">
    <property type="entry name" value="HTH-TYPE TRANSCRIPTIONAL REGULATOR RUTR"/>
    <property type="match status" value="1"/>
</dbReference>
<protein>
    <submittedName>
        <fullName evidence="4">TetR family transcriptional regulator</fullName>
    </submittedName>
</protein>
<evidence type="ECO:0000256" key="1">
    <source>
        <dbReference type="ARBA" id="ARBA00023125"/>
    </source>
</evidence>
<organism evidence="4 5">
    <name type="scientific">Deinococcus roseus</name>
    <dbReference type="NCBI Taxonomy" id="392414"/>
    <lineage>
        <taxon>Bacteria</taxon>
        <taxon>Thermotogati</taxon>
        <taxon>Deinococcota</taxon>
        <taxon>Deinococci</taxon>
        <taxon>Deinococcales</taxon>
        <taxon>Deinococcaceae</taxon>
        <taxon>Deinococcus</taxon>
    </lineage>
</organism>
<accession>A0ABQ2CZF3</accession>
<keyword evidence="1 2" id="KW-0238">DNA-binding</keyword>
<sequence>MTQRTARTPTQQRSRERQERILQASSELIAAHGSDLLRMAEVAQKAGIPIGSLYQYFPDKSSVIQALAERFIAEGQQCSQQELSQVKHPEDLPNALRRITEGYHQMYLAEPALRDIWGATQADKVLQQLDTQDIEVHAAMLCAVLERLYPGQPAADRSMPALVLMQLITATVRFALSFSPPQDRQVLETFQHMVVEPFCQQLAGPAS</sequence>
<dbReference type="PROSITE" id="PS50977">
    <property type="entry name" value="HTH_TETR_2"/>
    <property type="match status" value="1"/>
</dbReference>
<dbReference type="Gene3D" id="1.10.357.10">
    <property type="entry name" value="Tetracycline Repressor, domain 2"/>
    <property type="match status" value="1"/>
</dbReference>
<dbReference type="EMBL" id="BMOD01000007">
    <property type="protein sequence ID" value="GGJ36156.1"/>
    <property type="molecule type" value="Genomic_DNA"/>
</dbReference>
<comment type="caution">
    <text evidence="4">The sequence shown here is derived from an EMBL/GenBank/DDBJ whole genome shotgun (WGS) entry which is preliminary data.</text>
</comment>
<feature type="DNA-binding region" description="H-T-H motif" evidence="2">
    <location>
        <begin position="38"/>
        <end position="57"/>
    </location>
</feature>
<dbReference type="Proteomes" id="UP000632222">
    <property type="component" value="Unassembled WGS sequence"/>
</dbReference>
<dbReference type="InterPro" id="IPR050109">
    <property type="entry name" value="HTH-type_TetR-like_transc_reg"/>
</dbReference>
<dbReference type="SUPFAM" id="SSF46689">
    <property type="entry name" value="Homeodomain-like"/>
    <property type="match status" value="1"/>
</dbReference>
<feature type="domain" description="HTH tetR-type" evidence="3">
    <location>
        <begin position="15"/>
        <end position="75"/>
    </location>
</feature>
<dbReference type="Pfam" id="PF17928">
    <property type="entry name" value="TetR_C_22"/>
    <property type="match status" value="1"/>
</dbReference>
<proteinExistence type="predicted"/>